<gene>
    <name evidence="2" type="ORF">BT63DRAFT_416101</name>
</gene>
<accession>A0A6A6U7G1</accession>
<sequence length="275" mass="30300">MRQFLCTLWAVSCLLYHTLAVCLPGNLAVGSAQLPTNDRTNTLYTVYNSDCDEHMIHYFGPATRIKTLEVVCRSGLPFTCASAYPPITKYADITAKNNSGLIYNCHETNTPRPTCLSKRTGKPDKIAGWQFIEATTTITLEAKIFAVAARADSVCKSGELAIGSQQRNGTNSMYAIYTPSCSLYTKHYTGDVPSMPWLKDICTTGFFTCSLGNNRKFQKYIDTTAKNSTGLVYNCREANKQSCSGSSSSSDDITACCAPGERYKPFPKQKLVEER</sequence>
<organism evidence="2 3">
    <name type="scientific">Microthyrium microscopicum</name>
    <dbReference type="NCBI Taxonomy" id="703497"/>
    <lineage>
        <taxon>Eukaryota</taxon>
        <taxon>Fungi</taxon>
        <taxon>Dikarya</taxon>
        <taxon>Ascomycota</taxon>
        <taxon>Pezizomycotina</taxon>
        <taxon>Dothideomycetes</taxon>
        <taxon>Dothideomycetes incertae sedis</taxon>
        <taxon>Microthyriales</taxon>
        <taxon>Microthyriaceae</taxon>
        <taxon>Microthyrium</taxon>
    </lineage>
</organism>
<evidence type="ECO:0000256" key="1">
    <source>
        <dbReference type="SAM" id="SignalP"/>
    </source>
</evidence>
<reference evidence="2" key="1">
    <citation type="journal article" date="2020" name="Stud. Mycol.">
        <title>101 Dothideomycetes genomes: a test case for predicting lifestyles and emergence of pathogens.</title>
        <authorList>
            <person name="Haridas S."/>
            <person name="Albert R."/>
            <person name="Binder M."/>
            <person name="Bloem J."/>
            <person name="Labutti K."/>
            <person name="Salamov A."/>
            <person name="Andreopoulos B."/>
            <person name="Baker S."/>
            <person name="Barry K."/>
            <person name="Bills G."/>
            <person name="Bluhm B."/>
            <person name="Cannon C."/>
            <person name="Castanera R."/>
            <person name="Culley D."/>
            <person name="Daum C."/>
            <person name="Ezra D."/>
            <person name="Gonzalez J."/>
            <person name="Henrissat B."/>
            <person name="Kuo A."/>
            <person name="Liang C."/>
            <person name="Lipzen A."/>
            <person name="Lutzoni F."/>
            <person name="Magnuson J."/>
            <person name="Mondo S."/>
            <person name="Nolan M."/>
            <person name="Ohm R."/>
            <person name="Pangilinan J."/>
            <person name="Park H.-J."/>
            <person name="Ramirez L."/>
            <person name="Alfaro M."/>
            <person name="Sun H."/>
            <person name="Tritt A."/>
            <person name="Yoshinaga Y."/>
            <person name="Zwiers L.-H."/>
            <person name="Turgeon B."/>
            <person name="Goodwin S."/>
            <person name="Spatafora J."/>
            <person name="Crous P."/>
            <person name="Grigoriev I."/>
        </authorList>
    </citation>
    <scope>NUCLEOTIDE SEQUENCE</scope>
    <source>
        <strain evidence="2">CBS 115976</strain>
    </source>
</reference>
<proteinExistence type="predicted"/>
<dbReference type="Proteomes" id="UP000799302">
    <property type="component" value="Unassembled WGS sequence"/>
</dbReference>
<dbReference type="EMBL" id="MU004238">
    <property type="protein sequence ID" value="KAF2667028.1"/>
    <property type="molecule type" value="Genomic_DNA"/>
</dbReference>
<evidence type="ECO:0008006" key="4">
    <source>
        <dbReference type="Google" id="ProtNLM"/>
    </source>
</evidence>
<feature type="chain" id="PRO_5025534350" description="Ig-like domain-containing protein" evidence="1">
    <location>
        <begin position="21"/>
        <end position="275"/>
    </location>
</feature>
<keyword evidence="3" id="KW-1185">Reference proteome</keyword>
<keyword evidence="1" id="KW-0732">Signal</keyword>
<evidence type="ECO:0000313" key="3">
    <source>
        <dbReference type="Proteomes" id="UP000799302"/>
    </source>
</evidence>
<feature type="signal peptide" evidence="1">
    <location>
        <begin position="1"/>
        <end position="20"/>
    </location>
</feature>
<dbReference type="AlphaFoldDB" id="A0A6A6U7G1"/>
<evidence type="ECO:0000313" key="2">
    <source>
        <dbReference type="EMBL" id="KAF2667028.1"/>
    </source>
</evidence>
<protein>
    <recommendedName>
        <fullName evidence="4">Ig-like domain-containing protein</fullName>
    </recommendedName>
</protein>
<name>A0A6A6U7G1_9PEZI</name>